<evidence type="ECO:0000256" key="7">
    <source>
        <dbReference type="ARBA" id="ARBA00023242"/>
    </source>
</evidence>
<dbReference type="PROSITE" id="PS50157">
    <property type="entry name" value="ZINC_FINGER_C2H2_2"/>
    <property type="match status" value="1"/>
</dbReference>
<comment type="subcellular location">
    <subcellularLocation>
        <location evidence="1">Nucleus</location>
    </subcellularLocation>
</comment>
<dbReference type="SMART" id="SM00355">
    <property type="entry name" value="ZnF_C2H2"/>
    <property type="match status" value="9"/>
</dbReference>
<name>A0A4Z1KEY7_9HELO</name>
<evidence type="ECO:0000256" key="5">
    <source>
        <dbReference type="ARBA" id="ARBA00023015"/>
    </source>
</evidence>
<evidence type="ECO:0000256" key="9">
    <source>
        <dbReference type="SAM" id="MobiDB-lite"/>
    </source>
</evidence>
<dbReference type="PROSITE" id="PS00028">
    <property type="entry name" value="ZINC_FINGER_C2H2_1"/>
    <property type="match status" value="1"/>
</dbReference>
<keyword evidence="5" id="KW-0805">Transcription regulation</keyword>
<keyword evidence="2" id="KW-0479">Metal-binding</keyword>
<feature type="domain" description="C2H2-type" evidence="10">
    <location>
        <begin position="338"/>
        <end position="366"/>
    </location>
</feature>
<keyword evidence="12" id="KW-1185">Reference proteome</keyword>
<dbReference type="InterPro" id="IPR013087">
    <property type="entry name" value="Znf_C2H2_type"/>
</dbReference>
<comment type="caution">
    <text evidence="11">The sequence shown here is derived from an EMBL/GenBank/DDBJ whole genome shotgun (WGS) entry which is preliminary data.</text>
</comment>
<organism evidence="11 12">
    <name type="scientific">Botrytis porri</name>
    <dbReference type="NCBI Taxonomy" id="87229"/>
    <lineage>
        <taxon>Eukaryota</taxon>
        <taxon>Fungi</taxon>
        <taxon>Dikarya</taxon>
        <taxon>Ascomycota</taxon>
        <taxon>Pezizomycotina</taxon>
        <taxon>Leotiomycetes</taxon>
        <taxon>Helotiales</taxon>
        <taxon>Sclerotiniaceae</taxon>
        <taxon>Botrytis</taxon>
    </lineage>
</organism>
<gene>
    <name evidence="11" type="ORF">BPOR_0578g00050</name>
</gene>
<evidence type="ECO:0000256" key="3">
    <source>
        <dbReference type="ARBA" id="ARBA00022771"/>
    </source>
</evidence>
<evidence type="ECO:0000256" key="2">
    <source>
        <dbReference type="ARBA" id="ARBA00022723"/>
    </source>
</evidence>
<keyword evidence="3 8" id="KW-0863">Zinc-finger</keyword>
<dbReference type="PANTHER" id="PTHR46179:SF13">
    <property type="entry name" value="C2H2-TYPE DOMAIN-CONTAINING PROTEIN"/>
    <property type="match status" value="1"/>
</dbReference>
<dbReference type="GO" id="GO:0005634">
    <property type="term" value="C:nucleus"/>
    <property type="evidence" value="ECO:0007669"/>
    <property type="project" value="UniProtKB-SubCell"/>
</dbReference>
<evidence type="ECO:0000256" key="6">
    <source>
        <dbReference type="ARBA" id="ARBA00023163"/>
    </source>
</evidence>
<reference evidence="11 12" key="1">
    <citation type="submission" date="2017-12" db="EMBL/GenBank/DDBJ databases">
        <title>Comparative genomics of Botrytis spp.</title>
        <authorList>
            <person name="Valero-Jimenez C.A."/>
            <person name="Tapia P."/>
            <person name="Veloso J."/>
            <person name="Silva-Moreno E."/>
            <person name="Staats M."/>
            <person name="Valdes J.H."/>
            <person name="Van Kan J.A.L."/>
        </authorList>
    </citation>
    <scope>NUCLEOTIDE SEQUENCE [LARGE SCALE GENOMIC DNA]</scope>
    <source>
        <strain evidence="11 12">MUCL3349</strain>
    </source>
</reference>
<evidence type="ECO:0000256" key="8">
    <source>
        <dbReference type="PROSITE-ProRule" id="PRU00042"/>
    </source>
</evidence>
<dbReference type="PANTHER" id="PTHR46179">
    <property type="entry name" value="ZINC FINGER PROTEIN"/>
    <property type="match status" value="1"/>
</dbReference>
<dbReference type="STRING" id="87229.A0A4Z1KEY7"/>
<evidence type="ECO:0000313" key="12">
    <source>
        <dbReference type="Proteomes" id="UP000297280"/>
    </source>
</evidence>
<dbReference type="GO" id="GO:0008270">
    <property type="term" value="F:zinc ion binding"/>
    <property type="evidence" value="ECO:0007669"/>
    <property type="project" value="UniProtKB-KW"/>
</dbReference>
<sequence>MACRWCGAREEQCCCQHVHRVIPPEPRYATTNNNFRPQNYSSLLNHEAYINIIPRYSQSRDSNPIGSESTHQLQEPDISYSSGYAPSTDSFCPSTGQTCDSSSLSSDPRAFTNNAHLNGSSVGWAKQIQLGDEGIQLSIANPWQSTEPEAGWPSLGTPDAQRSFDITYPSTNFTSMKSSQPYPPGGYDLSGCANNREQDRSQQNNLVASGNEEIHVAMEYESHESRINQPGTVLRGSDPSGTSEALYSSVNTAQPQYSSSYSYDHSQIQEPFTVVTTNQEPTSLDNQAEYSSSSAISDSYQLPCICPHPKCRRNNSTKTFTESSGFQAHWYRSHDKRFSCPDCKAVFGTAAEVRRHSTAIHVDGPKEFTCEIPRCAGRSQEFNRKHRLKEHMEKWHGYYYCSAMGCSRGRGHGFKDQTLLNEHLIKSHGHGGFRDSLLWPSKKTPIEIKSRRFCLENYLASNTAMSRRNFDQSNCGNWGYESASHRTYRPCSSAYSDGQCPNSPKVPRSCLDTDVHGSVVPRNFTSSVPDFIELNCAYSNWDIDQIFPIEESFQNAPNLPFSSADCDFSLPKFTCDPKIESSCVPMIYDFEISEEFDFDDSWLTGAVSSPSLPYAEQFQFCSQTSSCKKLPNIPTGAGTSAQDSKYADLLESNFCGPDRCHWDGCTSRATFATLKAFNKHLKNIHLSPLVCDFEGCGYQKPFRNKYDLERHRQTAHVRARNHECPFVHCGNIGFARKDKLWVHIRECHDKPSTVSMCPVIHCGKIVETPISEHMQREHGSFECRLSRCGTKQSRFTDIQLESHLRSAHGLNSGEASEAVGAAKKTPDKTIRRGELYTKSGIRECAICNL</sequence>
<proteinExistence type="predicted"/>
<feature type="region of interest" description="Disordered" evidence="9">
    <location>
        <begin position="222"/>
        <end position="249"/>
    </location>
</feature>
<dbReference type="AlphaFoldDB" id="A0A4Z1KEY7"/>
<dbReference type="Proteomes" id="UP000297280">
    <property type="component" value="Unassembled WGS sequence"/>
</dbReference>
<keyword evidence="7" id="KW-0539">Nucleus</keyword>
<keyword evidence="6" id="KW-0804">Transcription</keyword>
<evidence type="ECO:0000256" key="1">
    <source>
        <dbReference type="ARBA" id="ARBA00004123"/>
    </source>
</evidence>
<accession>A0A4Z1KEY7</accession>
<evidence type="ECO:0000313" key="11">
    <source>
        <dbReference type="EMBL" id="TGO83896.1"/>
    </source>
</evidence>
<feature type="compositionally biased region" description="Polar residues" evidence="9">
    <location>
        <begin position="239"/>
        <end position="249"/>
    </location>
</feature>
<dbReference type="EMBL" id="PQXO01000577">
    <property type="protein sequence ID" value="TGO83896.1"/>
    <property type="molecule type" value="Genomic_DNA"/>
</dbReference>
<dbReference type="InterPro" id="IPR051061">
    <property type="entry name" value="Zinc_finger_trans_reg"/>
</dbReference>
<protein>
    <recommendedName>
        <fullName evidence="10">C2H2-type domain-containing protein</fullName>
    </recommendedName>
</protein>
<evidence type="ECO:0000259" key="10">
    <source>
        <dbReference type="PROSITE" id="PS50157"/>
    </source>
</evidence>
<keyword evidence="4" id="KW-0862">Zinc</keyword>
<evidence type="ECO:0000256" key="4">
    <source>
        <dbReference type="ARBA" id="ARBA00022833"/>
    </source>
</evidence>
<dbReference type="Gene3D" id="3.30.160.60">
    <property type="entry name" value="Classic Zinc Finger"/>
    <property type="match status" value="2"/>
</dbReference>
<dbReference type="GO" id="GO:0006357">
    <property type="term" value="P:regulation of transcription by RNA polymerase II"/>
    <property type="evidence" value="ECO:0007669"/>
    <property type="project" value="TreeGrafter"/>
</dbReference>